<reference evidence="1 2" key="1">
    <citation type="submission" date="2021-01" db="EMBL/GenBank/DDBJ databases">
        <title>FDA dAtabase for Regulatory Grade micrObial Sequences (FDA-ARGOS): Supporting development and validation of Infectious Disease Dx tests.</title>
        <authorList>
            <person name="Blissenbach B."/>
            <person name="Krut O."/>
            <person name="Tallon L."/>
            <person name="Sadzewicz L."/>
            <person name="Zhao X."/>
            <person name="Boylan J."/>
            <person name="Ott S."/>
            <person name="Bowen H."/>
            <person name="Vavikolanu K."/>
            <person name="Mehta A."/>
            <person name="Aluvathingal J."/>
            <person name="Nadendla S."/>
            <person name="Yan Y."/>
            <person name="Sichtig H."/>
        </authorList>
    </citation>
    <scope>NUCLEOTIDE SEQUENCE [LARGE SCALE GENOMIC DNA]</scope>
    <source>
        <strain evidence="1 2">FDAARGOS_1081</strain>
    </source>
</reference>
<gene>
    <name evidence="1" type="ORF">I6I38_05495</name>
</gene>
<evidence type="ECO:0000313" key="2">
    <source>
        <dbReference type="Proteomes" id="UP000595237"/>
    </source>
</evidence>
<accession>A0ABX7D8X9</accession>
<name>A0ABX7D8X9_SERLI</name>
<proteinExistence type="predicted"/>
<organism evidence="1 2">
    <name type="scientific">Serratia liquefaciens</name>
    <dbReference type="NCBI Taxonomy" id="614"/>
    <lineage>
        <taxon>Bacteria</taxon>
        <taxon>Pseudomonadati</taxon>
        <taxon>Pseudomonadota</taxon>
        <taxon>Gammaproteobacteria</taxon>
        <taxon>Enterobacterales</taxon>
        <taxon>Yersiniaceae</taxon>
        <taxon>Serratia</taxon>
    </lineage>
</organism>
<dbReference type="EMBL" id="CP068148">
    <property type="protein sequence ID" value="QQU56460.1"/>
    <property type="molecule type" value="Genomic_DNA"/>
</dbReference>
<evidence type="ECO:0000313" key="1">
    <source>
        <dbReference type="EMBL" id="QQU56460.1"/>
    </source>
</evidence>
<keyword evidence="2" id="KW-1185">Reference proteome</keyword>
<dbReference type="Proteomes" id="UP000595237">
    <property type="component" value="Chromosome"/>
</dbReference>
<sequence>MTKHEKYSFVLGVLLPTIEREGLTIKTHGSGELTLPPGDPSVTCFIQDMRQRLTSALQRPVSPSSPYGI</sequence>
<dbReference type="RefSeq" id="WP_201896119.1">
    <property type="nucleotide sequence ID" value="NZ_CP068148.1"/>
</dbReference>
<protein>
    <submittedName>
        <fullName evidence="1">Uncharacterized protein</fullName>
    </submittedName>
</protein>